<gene>
    <name evidence="1" type="ORF">JFN90_01135</name>
</gene>
<reference evidence="1 2" key="1">
    <citation type="submission" date="2020-12" db="EMBL/GenBank/DDBJ databases">
        <title>Geomonas sp. Red259, isolated from paddy soil.</title>
        <authorList>
            <person name="Xu Z."/>
            <person name="Zhang Z."/>
            <person name="Masuda Y."/>
            <person name="Itoh H."/>
            <person name="Senoo K."/>
        </authorList>
    </citation>
    <scope>NUCLEOTIDE SEQUENCE [LARGE SCALE GENOMIC DNA]</scope>
    <source>
        <strain evidence="1 2">Red259</strain>
    </source>
</reference>
<protein>
    <submittedName>
        <fullName evidence="1">Uncharacterized protein</fullName>
    </submittedName>
</protein>
<proteinExistence type="predicted"/>
<organism evidence="1 2">
    <name type="scientific">Geomonas propionica</name>
    <dbReference type="NCBI Taxonomy" id="2798582"/>
    <lineage>
        <taxon>Bacteria</taxon>
        <taxon>Pseudomonadati</taxon>
        <taxon>Thermodesulfobacteriota</taxon>
        <taxon>Desulfuromonadia</taxon>
        <taxon>Geobacterales</taxon>
        <taxon>Geobacteraceae</taxon>
        <taxon>Geomonas</taxon>
    </lineage>
</organism>
<name>A0ABS0YLA6_9BACT</name>
<dbReference type="EMBL" id="JAEMHK010000001">
    <property type="protein sequence ID" value="MBJ6798732.1"/>
    <property type="molecule type" value="Genomic_DNA"/>
</dbReference>
<comment type="caution">
    <text evidence="1">The sequence shown here is derived from an EMBL/GenBank/DDBJ whole genome shotgun (WGS) entry which is preliminary data.</text>
</comment>
<evidence type="ECO:0000313" key="2">
    <source>
        <dbReference type="Proteomes" id="UP000641025"/>
    </source>
</evidence>
<dbReference type="RefSeq" id="WP_199393265.1">
    <property type="nucleotide sequence ID" value="NZ_JAEMHK010000001.1"/>
</dbReference>
<dbReference type="Proteomes" id="UP000641025">
    <property type="component" value="Unassembled WGS sequence"/>
</dbReference>
<sequence>MACELVECCQFFKDNMKDLPKAAQYIQSKLCFGDYQSCNRYQIYKQTGEHHPFDLFPNDQEAIKKVKQCMNRKMRCPNVPEGCEPPEKE</sequence>
<accession>A0ABS0YLA6</accession>
<keyword evidence="2" id="KW-1185">Reference proteome</keyword>
<evidence type="ECO:0000313" key="1">
    <source>
        <dbReference type="EMBL" id="MBJ6798732.1"/>
    </source>
</evidence>